<dbReference type="EMBL" id="BANJ01000080">
    <property type="protein sequence ID" value="GAO00998.1"/>
    <property type="molecule type" value="Genomic_DNA"/>
</dbReference>
<name>A0A0D6QBV6_KOMXY</name>
<dbReference type="RefSeq" id="WP_048857148.1">
    <property type="nucleotide sequence ID" value="NZ_BANJ01000080.1"/>
</dbReference>
<evidence type="ECO:0000313" key="2">
    <source>
        <dbReference type="Proteomes" id="UP000032683"/>
    </source>
</evidence>
<proteinExistence type="predicted"/>
<comment type="caution">
    <text evidence="1">The sequence shown here is derived from an EMBL/GenBank/DDBJ whole genome shotgun (WGS) entry which is preliminary data.</text>
</comment>
<dbReference type="AlphaFoldDB" id="A0A0D6QBV6"/>
<reference evidence="1 2" key="1">
    <citation type="submission" date="2012-11" db="EMBL/GenBank/DDBJ databases">
        <title>Whole genome sequence of Gluconacetobacter xylinus NBRC 13693.</title>
        <authorList>
            <person name="Azuma Y."/>
            <person name="Higashiura N."/>
            <person name="Hirakawa H."/>
            <person name="Matsushita K."/>
        </authorList>
    </citation>
    <scope>NUCLEOTIDE SEQUENCE [LARGE SCALE GENOMIC DNA]</scope>
    <source>
        <strain evidence="1 2">NBRC 13693</strain>
    </source>
</reference>
<evidence type="ECO:0000313" key="1">
    <source>
        <dbReference type="EMBL" id="GAO00998.1"/>
    </source>
</evidence>
<sequence>MDWQELRKTYPRDPDLPARAHALAALARVLDGTQYDAIPNPFGTEYNGAGEYIPLSQRRPSVRTNMCRAVVDDAVSLLFGASHWPTTVAADPAVPGVLAQVAADTALPALMIDAATRGSVGSVAVLVEAVDRRLRFAVHDTLYLTPHRDGTGELACMRECYKVTGATLAGQGWQVGPDDATAIFWWLRIWDRADCHVYVPRRVDAGLPVQVDPTRSTHHGLGFVPWVWMANLAAPGVVDGPCTFAPAIDTVIECDYLLSQSGRGLKYSADPRLVIRAGPDPYADGSPASSGGAASALTLPLDGDAKLLEINGDAAGAMRDHYRELRASVMEQIHGNRAQADRLGAPTSGRAMELLYQPLLWLADRMRLSYGEYGLLALYRMVCAFSHIIAGGLRIGGRDYAGLQADGLALQWPPYFAGTEADLAQLAQGLDTAVRGGFLSRQTACVILAARAGTPGPHAEWARIGAESPS</sequence>
<protein>
    <submittedName>
        <fullName evidence="1">Phage portal protein</fullName>
    </submittedName>
</protein>
<organism evidence="1 2">
    <name type="scientific">Komagataeibacter xylinus NBRC 13693</name>
    <dbReference type="NCBI Taxonomy" id="1234668"/>
    <lineage>
        <taxon>Bacteria</taxon>
        <taxon>Pseudomonadati</taxon>
        <taxon>Pseudomonadota</taxon>
        <taxon>Alphaproteobacteria</taxon>
        <taxon>Acetobacterales</taxon>
        <taxon>Acetobacteraceae</taxon>
        <taxon>Komagataeibacter</taxon>
    </lineage>
</organism>
<gene>
    <name evidence="1" type="ORF">Gxy13693_080_021</name>
</gene>
<accession>A0A0D6QBV6</accession>
<dbReference type="Proteomes" id="UP000032683">
    <property type="component" value="Unassembled WGS sequence"/>
</dbReference>